<comment type="caution">
    <text evidence="1">The sequence shown here is derived from an EMBL/GenBank/DDBJ whole genome shotgun (WGS) entry which is preliminary data.</text>
</comment>
<evidence type="ECO:0000313" key="1">
    <source>
        <dbReference type="EMBL" id="KAI4864469.1"/>
    </source>
</evidence>
<organism evidence="1 2">
    <name type="scientific">Hypoxylon rubiginosum</name>
    <dbReference type="NCBI Taxonomy" id="110542"/>
    <lineage>
        <taxon>Eukaryota</taxon>
        <taxon>Fungi</taxon>
        <taxon>Dikarya</taxon>
        <taxon>Ascomycota</taxon>
        <taxon>Pezizomycotina</taxon>
        <taxon>Sordariomycetes</taxon>
        <taxon>Xylariomycetidae</taxon>
        <taxon>Xylariales</taxon>
        <taxon>Hypoxylaceae</taxon>
        <taxon>Hypoxylon</taxon>
    </lineage>
</organism>
<dbReference type="Proteomes" id="UP001497700">
    <property type="component" value="Unassembled WGS sequence"/>
</dbReference>
<protein>
    <submittedName>
        <fullName evidence="1">Uncharacterized protein</fullName>
    </submittedName>
</protein>
<keyword evidence="2" id="KW-1185">Reference proteome</keyword>
<accession>A0ACB9YYK2</accession>
<proteinExistence type="predicted"/>
<evidence type="ECO:0000313" key="2">
    <source>
        <dbReference type="Proteomes" id="UP001497700"/>
    </source>
</evidence>
<name>A0ACB9YYK2_9PEZI</name>
<gene>
    <name evidence="1" type="ORF">F4820DRAFT_423637</name>
</gene>
<dbReference type="EMBL" id="MU393486">
    <property type="protein sequence ID" value="KAI4864469.1"/>
    <property type="molecule type" value="Genomic_DNA"/>
</dbReference>
<sequence length="359" mass="39508">MVPLTQGARQNLEACSAMIGLTALAVVSRVVVRLTHNQALQGSDWLCLISLALFYAQCGLIIDFIIRNGAYDLGPPLQLAQIVELLKTTWVAEILFGGLITAVKLSILWFYYSIFSVNRNVKRAIFITGTGCIVWFIVTTFIVLFQCHPIDAFWNQLTQPPFCLDSPTFLLGYEMTNLFLDVAILCIPLGVLKQLHLPLFKKISVGVIFILGGLVCIASIIRMTAIYKLPNPSLDFSFPVSLLWGTIQSGLAIICSCLPILGPVYSTVAKASDAVRAWYRPLLSRSSRRKAFHDNGSKATDAAGSRQSWTRFGVSRDIGVAGGWARVNPEDGSETFPLKPTHSGAASRDRDLERQHPFS</sequence>
<reference evidence="1 2" key="1">
    <citation type="journal article" date="2022" name="New Phytol.">
        <title>Ecological generalism drives hyperdiversity of secondary metabolite gene clusters in xylarialean endophytes.</title>
        <authorList>
            <person name="Franco M.E.E."/>
            <person name="Wisecaver J.H."/>
            <person name="Arnold A.E."/>
            <person name="Ju Y.M."/>
            <person name="Slot J.C."/>
            <person name="Ahrendt S."/>
            <person name="Moore L.P."/>
            <person name="Eastman K.E."/>
            <person name="Scott K."/>
            <person name="Konkel Z."/>
            <person name="Mondo S.J."/>
            <person name="Kuo A."/>
            <person name="Hayes R.D."/>
            <person name="Haridas S."/>
            <person name="Andreopoulos B."/>
            <person name="Riley R."/>
            <person name="LaButti K."/>
            <person name="Pangilinan J."/>
            <person name="Lipzen A."/>
            <person name="Amirebrahimi M."/>
            <person name="Yan J."/>
            <person name="Adam C."/>
            <person name="Keymanesh K."/>
            <person name="Ng V."/>
            <person name="Louie K."/>
            <person name="Northen T."/>
            <person name="Drula E."/>
            <person name="Henrissat B."/>
            <person name="Hsieh H.M."/>
            <person name="Youens-Clark K."/>
            <person name="Lutzoni F."/>
            <person name="Miadlikowska J."/>
            <person name="Eastwood D.C."/>
            <person name="Hamelin R.C."/>
            <person name="Grigoriev I.V."/>
            <person name="U'Ren J.M."/>
        </authorList>
    </citation>
    <scope>NUCLEOTIDE SEQUENCE [LARGE SCALE GENOMIC DNA]</scope>
    <source>
        <strain evidence="1 2">CBS 119005</strain>
    </source>
</reference>